<keyword evidence="4" id="KW-1185">Reference proteome</keyword>
<name>A0A196SQV3_BLAHN</name>
<evidence type="ECO:0000256" key="2">
    <source>
        <dbReference type="SAM" id="MobiDB-lite"/>
    </source>
</evidence>
<gene>
    <name evidence="3" type="ORF">AV274_0113</name>
</gene>
<organism evidence="3 4">
    <name type="scientific">Blastocystis sp. subtype 1 (strain ATCC 50177 / NandII)</name>
    <dbReference type="NCBI Taxonomy" id="478820"/>
    <lineage>
        <taxon>Eukaryota</taxon>
        <taxon>Sar</taxon>
        <taxon>Stramenopiles</taxon>
        <taxon>Bigyra</taxon>
        <taxon>Opalozoa</taxon>
        <taxon>Opalinata</taxon>
        <taxon>Blastocystidae</taxon>
        <taxon>Blastocystis</taxon>
    </lineage>
</organism>
<reference evidence="3 4" key="1">
    <citation type="submission" date="2016-05" db="EMBL/GenBank/DDBJ databases">
        <title>Nuclear genome of Blastocystis sp. subtype 1 NandII.</title>
        <authorList>
            <person name="Gentekaki E."/>
            <person name="Curtis B."/>
            <person name="Stairs C."/>
            <person name="Eme L."/>
            <person name="Herman E."/>
            <person name="Klimes V."/>
            <person name="Arias M.C."/>
            <person name="Elias M."/>
            <person name="Hilliou F."/>
            <person name="Klute M."/>
            <person name="Malik S.-B."/>
            <person name="Pightling A."/>
            <person name="Rachubinski R."/>
            <person name="Salas D."/>
            <person name="Schlacht A."/>
            <person name="Suga H."/>
            <person name="Archibald J."/>
            <person name="Ball S.G."/>
            <person name="Clark G."/>
            <person name="Dacks J."/>
            <person name="Van Der Giezen M."/>
            <person name="Tsaousis A."/>
            <person name="Roger A."/>
        </authorList>
    </citation>
    <scope>NUCLEOTIDE SEQUENCE [LARGE SCALE GENOMIC DNA]</scope>
    <source>
        <strain evidence="4">ATCC 50177 / NandII</strain>
    </source>
</reference>
<proteinExistence type="inferred from homology"/>
<dbReference type="EMBL" id="LXWW01000005">
    <property type="protein sequence ID" value="OAO18129.1"/>
    <property type="molecule type" value="Genomic_DNA"/>
</dbReference>
<protein>
    <submittedName>
        <fullName evidence="3">Uncharacterized protein</fullName>
    </submittedName>
</protein>
<comment type="similarity">
    <text evidence="1">Belongs to the nuclear import and ribosome assembly adapter family.</text>
</comment>
<dbReference type="GO" id="GO:0006606">
    <property type="term" value="P:protein import into nucleus"/>
    <property type="evidence" value="ECO:0007669"/>
    <property type="project" value="TreeGrafter"/>
</dbReference>
<dbReference type="SUPFAM" id="SSF48371">
    <property type="entry name" value="ARM repeat"/>
    <property type="match status" value="2"/>
</dbReference>
<evidence type="ECO:0000256" key="1">
    <source>
        <dbReference type="ARBA" id="ARBA00049983"/>
    </source>
</evidence>
<evidence type="ECO:0000313" key="3">
    <source>
        <dbReference type="EMBL" id="OAO18129.1"/>
    </source>
</evidence>
<sequence>MGKAARNRGEKKNKFYKKAQQEEAQTPMSRELLSGLDSPEEATRISTSGAISAMFGDIQSDMNFSDDLSSEYKSNLEMVTKSNLLKKIISRATDKSPLVCMNILGALRNMCVVGGDSFISTAYDLNVMEALRSLLYKNLDVLQKGSETDKLIVCNIYYQLFSLLTILLDYDPSGFYQLETDGTHSICDAIQTILAFSPASGAKLLQLTDQMRLSTAEFLTVTEEQLGSSPAFLQQVVAFAQQQDWPLRFKLLGACLSTASLKDRAAILRDAAQILQHAGFAAALAQVDALYKQFEAMEAPAPKSDAKEEVMDDVDATSRMDTEALDGGESATAAGLVAQAQALTQQLNAYLGVLDVAGRILSRDDADAAPLALPTELPQQLYAVLSSTYAELVAQEPQGKQAQLLRSALVVGVLEALAALLPYLQQAQLLSVWSALVAHLQLSEDVARTTVSLLWKWSQCVGGVGGFSDSVNPVCFSEQVAPLLPLLQSGCGELEVQLLNLLAALLTRVQGAPAKNASVVEVCRQAVHCLDAETNARNAEVLGCFLDFMMTVFGSDAYVPVFRSLQCTQTVMDATSALQKALRESASELDEDALEYLNEILSNAFAFISWIQGGMN</sequence>
<dbReference type="AlphaFoldDB" id="A0A196SQV3"/>
<dbReference type="Proteomes" id="UP000078348">
    <property type="component" value="Unassembled WGS sequence"/>
</dbReference>
<dbReference type="GO" id="GO:0051082">
    <property type="term" value="F:unfolded protein binding"/>
    <property type="evidence" value="ECO:0007669"/>
    <property type="project" value="TreeGrafter"/>
</dbReference>
<dbReference type="OrthoDB" id="10549906at2759"/>
<accession>A0A196SQV3</accession>
<dbReference type="PANTHER" id="PTHR13347">
    <property type="entry name" value="HEAT REPEAT-CONTAINING PROTEIN 3"/>
    <property type="match status" value="1"/>
</dbReference>
<dbReference type="Gene3D" id="1.25.10.10">
    <property type="entry name" value="Leucine-rich Repeat Variant"/>
    <property type="match status" value="1"/>
</dbReference>
<comment type="caution">
    <text evidence="3">The sequence shown here is derived from an EMBL/GenBank/DDBJ whole genome shotgun (WGS) entry which is preliminary data.</text>
</comment>
<dbReference type="PANTHER" id="PTHR13347:SF1">
    <property type="entry name" value="HEAT REPEAT-CONTAINING PROTEIN 3"/>
    <property type="match status" value="1"/>
</dbReference>
<evidence type="ECO:0000313" key="4">
    <source>
        <dbReference type="Proteomes" id="UP000078348"/>
    </source>
</evidence>
<dbReference type="InterPro" id="IPR016024">
    <property type="entry name" value="ARM-type_fold"/>
</dbReference>
<dbReference type="InterPro" id="IPR011989">
    <property type="entry name" value="ARM-like"/>
</dbReference>
<dbReference type="InterPro" id="IPR052616">
    <property type="entry name" value="SYO1-like"/>
</dbReference>
<dbReference type="GO" id="GO:0042273">
    <property type="term" value="P:ribosomal large subunit biogenesis"/>
    <property type="evidence" value="ECO:0007669"/>
    <property type="project" value="TreeGrafter"/>
</dbReference>
<feature type="region of interest" description="Disordered" evidence="2">
    <location>
        <begin position="1"/>
        <end position="39"/>
    </location>
</feature>